<name>A0A371CXJ9_9APHY</name>
<sequence>MAVQLLAQQYHHFWQAISDIDRYRHSNYCTLPALSFLHHDLPAQPASMAHCTPLVHRHDQLASRNVHMGTVISPQQPAKNHGSGSRRNGVKLDQASPSFIQLLLRALATPKTPGAHGSSTQATDRLAPTTRRRGHIGGSRSACLEFGSATPTGSKHHSKLPDVCFSKVC</sequence>
<keyword evidence="3" id="KW-1185">Reference proteome</keyword>
<reference evidence="2 3" key="1">
    <citation type="journal article" date="2018" name="Biotechnol. Biofuels">
        <title>Integrative visual omics of the white-rot fungus Polyporus brumalis exposes the biotechnological potential of its oxidative enzymes for delignifying raw plant biomass.</title>
        <authorList>
            <person name="Miyauchi S."/>
            <person name="Rancon A."/>
            <person name="Drula E."/>
            <person name="Hage H."/>
            <person name="Chaduli D."/>
            <person name="Favel A."/>
            <person name="Grisel S."/>
            <person name="Henrissat B."/>
            <person name="Herpoel-Gimbert I."/>
            <person name="Ruiz-Duenas F.J."/>
            <person name="Chevret D."/>
            <person name="Hainaut M."/>
            <person name="Lin J."/>
            <person name="Wang M."/>
            <person name="Pangilinan J."/>
            <person name="Lipzen A."/>
            <person name="Lesage-Meessen L."/>
            <person name="Navarro D."/>
            <person name="Riley R."/>
            <person name="Grigoriev I.V."/>
            <person name="Zhou S."/>
            <person name="Raouche S."/>
            <person name="Rosso M.N."/>
        </authorList>
    </citation>
    <scope>NUCLEOTIDE SEQUENCE [LARGE SCALE GENOMIC DNA]</scope>
    <source>
        <strain evidence="2 3">BRFM 1820</strain>
    </source>
</reference>
<gene>
    <name evidence="2" type="ORF">OH76DRAFT_1033456</name>
</gene>
<organism evidence="2 3">
    <name type="scientific">Lentinus brumalis</name>
    <dbReference type="NCBI Taxonomy" id="2498619"/>
    <lineage>
        <taxon>Eukaryota</taxon>
        <taxon>Fungi</taxon>
        <taxon>Dikarya</taxon>
        <taxon>Basidiomycota</taxon>
        <taxon>Agaricomycotina</taxon>
        <taxon>Agaricomycetes</taxon>
        <taxon>Polyporales</taxon>
        <taxon>Polyporaceae</taxon>
        <taxon>Lentinus</taxon>
    </lineage>
</organism>
<evidence type="ECO:0000313" key="2">
    <source>
        <dbReference type="EMBL" id="RDX44998.1"/>
    </source>
</evidence>
<dbReference type="Proteomes" id="UP000256964">
    <property type="component" value="Unassembled WGS sequence"/>
</dbReference>
<evidence type="ECO:0000313" key="3">
    <source>
        <dbReference type="Proteomes" id="UP000256964"/>
    </source>
</evidence>
<accession>A0A371CXJ9</accession>
<protein>
    <submittedName>
        <fullName evidence="2">Uncharacterized protein</fullName>
    </submittedName>
</protein>
<feature type="region of interest" description="Disordered" evidence="1">
    <location>
        <begin position="110"/>
        <end position="139"/>
    </location>
</feature>
<dbReference type="EMBL" id="KZ857443">
    <property type="protein sequence ID" value="RDX44998.1"/>
    <property type="molecule type" value="Genomic_DNA"/>
</dbReference>
<dbReference type="AlphaFoldDB" id="A0A371CXJ9"/>
<proteinExistence type="predicted"/>
<evidence type="ECO:0000256" key="1">
    <source>
        <dbReference type="SAM" id="MobiDB-lite"/>
    </source>
</evidence>